<sequence>MAYIYVFPYYLLPKNYKAVIPSTKNTIEVYVIFMGENNPIGYGVIDEKNNKYSLEHLYIDPEYRYQGYGQQLLKLINKDYKQLNLMVAKTNNIAIHIYKKLGFKIKSSYSKYYIMEK</sequence>
<dbReference type="SUPFAM" id="SSF55729">
    <property type="entry name" value="Acyl-CoA N-acyltransferases (Nat)"/>
    <property type="match status" value="1"/>
</dbReference>
<organism evidence="2">
    <name type="scientific">Pithovirus LCPAC302</name>
    <dbReference type="NCBI Taxonomy" id="2506593"/>
    <lineage>
        <taxon>Viruses</taxon>
        <taxon>Pithoviruses</taxon>
    </lineage>
</organism>
<keyword evidence="2" id="KW-0808">Transferase</keyword>
<dbReference type="Gene3D" id="3.40.630.30">
    <property type="match status" value="1"/>
</dbReference>
<dbReference type="Pfam" id="PF13508">
    <property type="entry name" value="Acetyltransf_7"/>
    <property type="match status" value="1"/>
</dbReference>
<dbReference type="EMBL" id="MK500545">
    <property type="protein sequence ID" value="QBK91546.1"/>
    <property type="molecule type" value="Genomic_DNA"/>
</dbReference>
<proteinExistence type="predicted"/>
<accession>A0A481Z7E6</accession>
<name>A0A481Z7E6_9VIRU</name>
<dbReference type="PROSITE" id="PS51186">
    <property type="entry name" value="GNAT"/>
    <property type="match status" value="1"/>
</dbReference>
<evidence type="ECO:0000259" key="1">
    <source>
        <dbReference type="PROSITE" id="PS51186"/>
    </source>
</evidence>
<dbReference type="CDD" id="cd04301">
    <property type="entry name" value="NAT_SF"/>
    <property type="match status" value="1"/>
</dbReference>
<reference evidence="2" key="1">
    <citation type="journal article" date="2019" name="MBio">
        <title>Virus Genomes from Deep Sea Sediments Expand the Ocean Megavirome and Support Independent Origins of Viral Gigantism.</title>
        <authorList>
            <person name="Backstrom D."/>
            <person name="Yutin N."/>
            <person name="Jorgensen S.L."/>
            <person name="Dharamshi J."/>
            <person name="Homa F."/>
            <person name="Zaremba-Niedwiedzka K."/>
            <person name="Spang A."/>
            <person name="Wolf Y.I."/>
            <person name="Koonin E.V."/>
            <person name="Ettema T.J."/>
        </authorList>
    </citation>
    <scope>NUCLEOTIDE SEQUENCE</scope>
</reference>
<protein>
    <submittedName>
        <fullName evidence="2">Acetyltransferase (GNAT) family protein</fullName>
    </submittedName>
</protein>
<dbReference type="InterPro" id="IPR000182">
    <property type="entry name" value="GNAT_dom"/>
</dbReference>
<dbReference type="InterPro" id="IPR016181">
    <property type="entry name" value="Acyl_CoA_acyltransferase"/>
</dbReference>
<dbReference type="GO" id="GO:0016747">
    <property type="term" value="F:acyltransferase activity, transferring groups other than amino-acyl groups"/>
    <property type="evidence" value="ECO:0007669"/>
    <property type="project" value="InterPro"/>
</dbReference>
<feature type="domain" description="N-acetyltransferase" evidence="1">
    <location>
        <begin position="1"/>
        <end position="117"/>
    </location>
</feature>
<evidence type="ECO:0000313" key="2">
    <source>
        <dbReference type="EMBL" id="QBK91546.1"/>
    </source>
</evidence>
<gene>
    <name evidence="2" type="ORF">LCPAC302_01660</name>
</gene>